<evidence type="ECO:0000256" key="7">
    <source>
        <dbReference type="SAM" id="MobiDB-lite"/>
    </source>
</evidence>
<dbReference type="InterPro" id="IPR012973">
    <property type="entry name" value="NOG_C"/>
</dbReference>
<keyword evidence="4" id="KW-0342">GTP-binding</keyword>
<evidence type="ECO:0000256" key="6">
    <source>
        <dbReference type="SAM" id="Coils"/>
    </source>
</evidence>
<dbReference type="PANTHER" id="PTHR45759">
    <property type="entry name" value="NUCLEOLAR GTP-BINDING PROTEIN 1"/>
    <property type="match status" value="1"/>
</dbReference>
<feature type="compositionally biased region" description="Basic residues" evidence="7">
    <location>
        <begin position="665"/>
        <end position="682"/>
    </location>
</feature>
<evidence type="ECO:0000313" key="9">
    <source>
        <dbReference type="EMBL" id="CAK9001144.1"/>
    </source>
</evidence>
<comment type="caution">
    <text evidence="9">The sequence shown here is derived from an EMBL/GenBank/DDBJ whole genome shotgun (WGS) entry which is preliminary data.</text>
</comment>
<feature type="compositionally biased region" description="Basic and acidic residues" evidence="7">
    <location>
        <begin position="414"/>
        <end position="423"/>
    </location>
</feature>
<gene>
    <name evidence="9" type="ORF">SCF082_LOCUS6805</name>
</gene>
<dbReference type="InterPro" id="IPR027417">
    <property type="entry name" value="P-loop_NTPase"/>
</dbReference>
<dbReference type="PROSITE" id="PS51710">
    <property type="entry name" value="G_OBG"/>
    <property type="match status" value="1"/>
</dbReference>
<dbReference type="PIRSF" id="PIRSF038919">
    <property type="entry name" value="NOG1"/>
    <property type="match status" value="1"/>
</dbReference>
<evidence type="ECO:0000256" key="4">
    <source>
        <dbReference type="ARBA" id="ARBA00023134"/>
    </source>
</evidence>
<dbReference type="SUPFAM" id="SSF52540">
    <property type="entry name" value="P-loop containing nucleoside triphosphate hydrolases"/>
    <property type="match status" value="1"/>
</dbReference>
<accession>A0ABP0IEX7</accession>
<dbReference type="CDD" id="cd01897">
    <property type="entry name" value="NOG"/>
    <property type="match status" value="1"/>
</dbReference>
<organism evidence="9 10">
    <name type="scientific">Durusdinium trenchii</name>
    <dbReference type="NCBI Taxonomy" id="1381693"/>
    <lineage>
        <taxon>Eukaryota</taxon>
        <taxon>Sar</taxon>
        <taxon>Alveolata</taxon>
        <taxon>Dinophyceae</taxon>
        <taxon>Suessiales</taxon>
        <taxon>Symbiodiniaceae</taxon>
        <taxon>Durusdinium</taxon>
    </lineage>
</organism>
<dbReference type="InterPro" id="IPR041623">
    <property type="entry name" value="NOG1_N"/>
</dbReference>
<keyword evidence="3" id="KW-0547">Nucleotide-binding</keyword>
<name>A0ABP0IEX7_9DINO</name>
<sequence>LDGGMSKYDFKAIRPVPSATDFVDIVLSKTQRKTPTVIHQGYKIGRIRAFYMRKVKFTQETFCEKLGWIIEDFPKLDDIHPFYADLCNVLYDRDHYKLALGQLNKAKDLIADLSKEYVRLLKYGDTLYRCKQLKRAAMGRMCTLMKKHKSSLGYLEEVRKHLSRLPSIDPSTRTLLITGYPNVGKSSFMNKVTRADVEVQPYAFTTKSLFVGHMDYKYLRWQVLDTPGILDKPLEERNTIEMQAITALAHLQCCVLYFVDLSEQCGWTLEQQIALFDNIRPLFANKPLVVVANKIDLVPMDQLSTAQQAALDKMVHDSGALLLQMSAAAEINIAEVKQRACELLLERRVEMKTKSNKINNILNRVTVAVPESRDGKERPVCIPDAVLRAREAAAARKGAAVAQDGEGDLEMEETAPKRKTERDLELEYEGPYGYSVDYRKHYQLRKDEFRYDVIPEIVDGKNIADFVDPDIERKLAELEKEEEERERRELAEIEAYENAESDMDEEEKDIVAKIRKKKAIVVAKHRGEKSKNRSNISRKAQASRVSKTDFVQGLQSSGYETSKVEATLEHTRGRKRERSVGRDRSASVVNSITRSKSVSAADGESTGKRSRSQSRARSLERSTKTKGLGSVQQAFEANKRMKHSQKKLARFGRAGEADRQINTKMPKHLFAGKRGGGKTQRR</sequence>
<dbReference type="InterPro" id="IPR031167">
    <property type="entry name" value="G_OBG"/>
</dbReference>
<dbReference type="Pfam" id="PF06858">
    <property type="entry name" value="NOG1"/>
    <property type="match status" value="1"/>
</dbReference>
<feature type="non-terminal residue" evidence="9">
    <location>
        <position position="1"/>
    </location>
</feature>
<proteinExistence type="predicted"/>
<feature type="compositionally biased region" description="Basic and acidic residues" evidence="7">
    <location>
        <begin position="562"/>
        <end position="571"/>
    </location>
</feature>
<keyword evidence="5" id="KW-0539">Nucleus</keyword>
<feature type="domain" description="OBG-type G" evidence="8">
    <location>
        <begin position="173"/>
        <end position="345"/>
    </location>
</feature>
<feature type="compositionally biased region" description="Basic residues" evidence="7">
    <location>
        <begin position="640"/>
        <end position="650"/>
    </location>
</feature>
<dbReference type="Pfam" id="PF17835">
    <property type="entry name" value="NOG1_N"/>
    <property type="match status" value="1"/>
</dbReference>
<evidence type="ECO:0000259" key="8">
    <source>
        <dbReference type="PROSITE" id="PS51710"/>
    </source>
</evidence>
<dbReference type="Gene3D" id="3.40.50.300">
    <property type="entry name" value="P-loop containing nucleotide triphosphate hydrolases"/>
    <property type="match status" value="1"/>
</dbReference>
<keyword evidence="2" id="KW-0690">Ribosome biogenesis</keyword>
<comment type="subcellular location">
    <subcellularLocation>
        <location evidence="1">Nucleus</location>
        <location evidence="1">Nucleolus</location>
    </subcellularLocation>
</comment>
<reference evidence="9 10" key="1">
    <citation type="submission" date="2024-02" db="EMBL/GenBank/DDBJ databases">
        <authorList>
            <person name="Chen Y."/>
            <person name="Shah S."/>
            <person name="Dougan E. K."/>
            <person name="Thang M."/>
            <person name="Chan C."/>
        </authorList>
    </citation>
    <scope>NUCLEOTIDE SEQUENCE [LARGE SCALE GENOMIC DNA]</scope>
</reference>
<dbReference type="InterPro" id="IPR024926">
    <property type="entry name" value="NOG1"/>
</dbReference>
<dbReference type="InterPro" id="IPR010674">
    <property type="entry name" value="NOG1_Rossman_fold_dom"/>
</dbReference>
<evidence type="ECO:0000256" key="2">
    <source>
        <dbReference type="ARBA" id="ARBA00022517"/>
    </source>
</evidence>
<feature type="compositionally biased region" description="Polar residues" evidence="7">
    <location>
        <begin position="533"/>
        <end position="545"/>
    </location>
</feature>
<evidence type="ECO:0000256" key="1">
    <source>
        <dbReference type="ARBA" id="ARBA00004604"/>
    </source>
</evidence>
<protein>
    <submittedName>
        <fullName evidence="9">Nucleolar GTP-binding protein 1</fullName>
    </submittedName>
</protein>
<dbReference type="InterPro" id="IPR006073">
    <property type="entry name" value="GTP-bd"/>
</dbReference>
<evidence type="ECO:0000256" key="3">
    <source>
        <dbReference type="ARBA" id="ARBA00022741"/>
    </source>
</evidence>
<dbReference type="Proteomes" id="UP001642464">
    <property type="component" value="Unassembled WGS sequence"/>
</dbReference>
<keyword evidence="10" id="KW-1185">Reference proteome</keyword>
<dbReference type="EMBL" id="CAXAMM010003761">
    <property type="protein sequence ID" value="CAK9001144.1"/>
    <property type="molecule type" value="Genomic_DNA"/>
</dbReference>
<feature type="region of interest" description="Disordered" evidence="7">
    <location>
        <begin position="399"/>
        <end position="423"/>
    </location>
</feature>
<evidence type="ECO:0000313" key="10">
    <source>
        <dbReference type="Proteomes" id="UP001642464"/>
    </source>
</evidence>
<feature type="coiled-coil region" evidence="6">
    <location>
        <begin position="471"/>
        <end position="516"/>
    </location>
</feature>
<evidence type="ECO:0000256" key="5">
    <source>
        <dbReference type="ARBA" id="ARBA00023242"/>
    </source>
</evidence>
<feature type="compositionally biased region" description="Polar residues" evidence="7">
    <location>
        <begin position="587"/>
        <end position="598"/>
    </location>
</feature>
<dbReference type="PRINTS" id="PR00326">
    <property type="entry name" value="GTP1OBG"/>
</dbReference>
<dbReference type="Gene3D" id="1.20.120.1190">
    <property type="match status" value="1"/>
</dbReference>
<keyword evidence="6" id="KW-0175">Coiled coil</keyword>
<dbReference type="Pfam" id="PF08155">
    <property type="entry name" value="NOGCT"/>
    <property type="match status" value="1"/>
</dbReference>
<feature type="region of interest" description="Disordered" evidence="7">
    <location>
        <begin position="524"/>
        <end position="682"/>
    </location>
</feature>